<feature type="domain" description="Exoribonuclease phosphorolytic" evidence="10">
    <location>
        <begin position="62"/>
        <end position="177"/>
    </location>
</feature>
<dbReference type="GO" id="GO:0005730">
    <property type="term" value="C:nucleolus"/>
    <property type="evidence" value="ECO:0007669"/>
    <property type="project" value="UniProtKB-SubCell"/>
</dbReference>
<dbReference type="InterPro" id="IPR001247">
    <property type="entry name" value="ExoRNase_PH_dom1"/>
</dbReference>
<evidence type="ECO:0000256" key="9">
    <source>
        <dbReference type="ARBA" id="ARBA00030617"/>
    </source>
</evidence>
<evidence type="ECO:0000256" key="6">
    <source>
        <dbReference type="ARBA" id="ARBA00022835"/>
    </source>
</evidence>
<accession>A0A7S3JQD2</accession>
<proteinExistence type="inferred from homology"/>
<keyword evidence="4" id="KW-0963">Cytoplasm</keyword>
<dbReference type="GO" id="GO:0071038">
    <property type="term" value="P:TRAMP-dependent tRNA surveillance pathway"/>
    <property type="evidence" value="ECO:0007669"/>
    <property type="project" value="TreeGrafter"/>
</dbReference>
<dbReference type="GO" id="GO:0071035">
    <property type="term" value="P:nuclear polyadenylation-dependent rRNA catabolic process"/>
    <property type="evidence" value="ECO:0007669"/>
    <property type="project" value="TreeGrafter"/>
</dbReference>
<keyword evidence="7" id="KW-0694">RNA-binding</keyword>
<evidence type="ECO:0000256" key="7">
    <source>
        <dbReference type="ARBA" id="ARBA00022884"/>
    </source>
</evidence>
<dbReference type="GO" id="GO:0034476">
    <property type="term" value="P:U5 snRNA 3'-end processing"/>
    <property type="evidence" value="ECO:0007669"/>
    <property type="project" value="TreeGrafter"/>
</dbReference>
<dbReference type="InterPro" id="IPR050590">
    <property type="entry name" value="Exosome_comp_Rrp42_subfam"/>
</dbReference>
<evidence type="ECO:0000256" key="3">
    <source>
        <dbReference type="ARBA" id="ARBA00006678"/>
    </source>
</evidence>
<dbReference type="Gene3D" id="3.30.230.70">
    <property type="entry name" value="GHMP Kinase, N-terminal domain"/>
    <property type="match status" value="1"/>
</dbReference>
<evidence type="ECO:0000313" key="11">
    <source>
        <dbReference type="EMBL" id="CAE0359589.1"/>
    </source>
</evidence>
<reference evidence="11" key="1">
    <citation type="submission" date="2021-01" db="EMBL/GenBank/DDBJ databases">
        <authorList>
            <person name="Corre E."/>
            <person name="Pelletier E."/>
            <person name="Niang G."/>
            <person name="Scheremetjew M."/>
            <person name="Finn R."/>
            <person name="Kale V."/>
            <person name="Holt S."/>
            <person name="Cochrane G."/>
            <person name="Meng A."/>
            <person name="Brown T."/>
            <person name="Cohen L."/>
        </authorList>
    </citation>
    <scope>NUCLEOTIDE SEQUENCE</scope>
    <source>
        <strain evidence="11">CCMP1510</strain>
    </source>
</reference>
<dbReference type="GO" id="GO:0034475">
    <property type="term" value="P:U4 snRNA 3'-end processing"/>
    <property type="evidence" value="ECO:0007669"/>
    <property type="project" value="TreeGrafter"/>
</dbReference>
<dbReference type="GO" id="GO:0071028">
    <property type="term" value="P:nuclear mRNA surveillance"/>
    <property type="evidence" value="ECO:0007669"/>
    <property type="project" value="TreeGrafter"/>
</dbReference>
<gene>
    <name evidence="11" type="ORF">ALAG00032_LOCUS317</name>
</gene>
<evidence type="ECO:0000256" key="5">
    <source>
        <dbReference type="ARBA" id="ARBA00022552"/>
    </source>
</evidence>
<keyword evidence="5" id="KW-0698">rRNA processing</keyword>
<dbReference type="InterPro" id="IPR027408">
    <property type="entry name" value="PNPase/RNase_PH_dom_sf"/>
</dbReference>
<evidence type="ECO:0000256" key="4">
    <source>
        <dbReference type="ARBA" id="ARBA00022490"/>
    </source>
</evidence>
<dbReference type="AlphaFoldDB" id="A0A7S3JQD2"/>
<dbReference type="EMBL" id="HBIJ01000389">
    <property type="protein sequence ID" value="CAE0359589.1"/>
    <property type="molecule type" value="Transcribed_RNA"/>
</dbReference>
<dbReference type="GO" id="GO:0035925">
    <property type="term" value="F:mRNA 3'-UTR AU-rich region binding"/>
    <property type="evidence" value="ECO:0007669"/>
    <property type="project" value="TreeGrafter"/>
</dbReference>
<dbReference type="PANTHER" id="PTHR11097:SF9">
    <property type="entry name" value="EXOSOME COMPLEX COMPONENT RRP43"/>
    <property type="match status" value="1"/>
</dbReference>
<evidence type="ECO:0000259" key="10">
    <source>
        <dbReference type="Pfam" id="PF01138"/>
    </source>
</evidence>
<dbReference type="PANTHER" id="PTHR11097">
    <property type="entry name" value="EXOSOME COMPLEX EXONUCLEASE RIBOSOMAL RNA PROCESSING PROTEIN"/>
    <property type="match status" value="1"/>
</dbReference>
<evidence type="ECO:0000256" key="1">
    <source>
        <dbReference type="ARBA" id="ARBA00004496"/>
    </source>
</evidence>
<evidence type="ECO:0000256" key="2">
    <source>
        <dbReference type="ARBA" id="ARBA00004604"/>
    </source>
</evidence>
<protein>
    <recommendedName>
        <fullName evidence="9">Ribosomal RNA-processing protein 43</fullName>
    </recommendedName>
</protein>
<dbReference type="InterPro" id="IPR020568">
    <property type="entry name" value="Ribosomal_Su5_D2-typ_SF"/>
</dbReference>
<dbReference type="GO" id="GO:0000467">
    <property type="term" value="P:exonucleolytic trimming to generate mature 3'-end of 5.8S rRNA from tricistronic rRNA transcript (SSU-rRNA, 5.8S rRNA, LSU-rRNA)"/>
    <property type="evidence" value="ECO:0007669"/>
    <property type="project" value="TreeGrafter"/>
</dbReference>
<dbReference type="GO" id="GO:0034473">
    <property type="term" value="P:U1 snRNA 3'-end processing"/>
    <property type="evidence" value="ECO:0007669"/>
    <property type="project" value="TreeGrafter"/>
</dbReference>
<name>A0A7S3JQD2_9STRA</name>
<sequence>MALKYRPQGKKFDAIAQEVRGEPAIGDDMDKFVLRLKPELYMRTYLNQRKTRLDGRDFHDWRNFEIICGAKRTALNSCVVGTACVSNGSTQVFASVELKSALESDPLLQFEVRPGCSGRDFTWARRVEILISEVYTAPDLAKALRLKVTLLSLSDGGALIDACFLAASAALTDSRIPPTTFDAERNLISVNSGSVHSLEFNLLPFSLTCAIFDTGNGRFVLTDPTSFEEDLCSLVTVVYGVSTSSGSTSSRSVLKLCQFPDGPSATTPALLRDCLRLTSRRICDFSGPVISSSSSPETK</sequence>
<dbReference type="GO" id="GO:0016075">
    <property type="term" value="P:rRNA catabolic process"/>
    <property type="evidence" value="ECO:0007669"/>
    <property type="project" value="TreeGrafter"/>
</dbReference>
<comment type="subcellular location">
    <subcellularLocation>
        <location evidence="1">Cytoplasm</location>
    </subcellularLocation>
    <subcellularLocation>
        <location evidence="2">Nucleus</location>
        <location evidence="2">Nucleolus</location>
    </subcellularLocation>
</comment>
<dbReference type="GO" id="GO:0000176">
    <property type="term" value="C:nuclear exosome (RNase complex)"/>
    <property type="evidence" value="ECO:0007669"/>
    <property type="project" value="TreeGrafter"/>
</dbReference>
<keyword evidence="6" id="KW-0271">Exosome</keyword>
<dbReference type="Pfam" id="PF01138">
    <property type="entry name" value="RNase_PH"/>
    <property type="match status" value="1"/>
</dbReference>
<evidence type="ECO:0000256" key="8">
    <source>
        <dbReference type="ARBA" id="ARBA00023242"/>
    </source>
</evidence>
<comment type="similarity">
    <text evidence="3">Belongs to the RNase PH family.</text>
</comment>
<keyword evidence="8" id="KW-0539">Nucleus</keyword>
<dbReference type="SUPFAM" id="SSF54211">
    <property type="entry name" value="Ribosomal protein S5 domain 2-like"/>
    <property type="match status" value="1"/>
</dbReference>
<organism evidence="11">
    <name type="scientific">Aureoumbra lagunensis</name>
    <dbReference type="NCBI Taxonomy" id="44058"/>
    <lineage>
        <taxon>Eukaryota</taxon>
        <taxon>Sar</taxon>
        <taxon>Stramenopiles</taxon>
        <taxon>Ochrophyta</taxon>
        <taxon>Pelagophyceae</taxon>
        <taxon>Pelagomonadales</taxon>
        <taxon>Aureoumbra</taxon>
    </lineage>
</organism>
<dbReference type="GO" id="GO:0000177">
    <property type="term" value="C:cytoplasmic exosome (RNase complex)"/>
    <property type="evidence" value="ECO:0007669"/>
    <property type="project" value="TreeGrafter"/>
</dbReference>